<dbReference type="EMBL" id="GGEC01093872">
    <property type="protein sequence ID" value="MBX74356.1"/>
    <property type="molecule type" value="Transcribed_RNA"/>
</dbReference>
<dbReference type="AlphaFoldDB" id="A0A2P2R540"/>
<organism evidence="1">
    <name type="scientific">Rhizophora mucronata</name>
    <name type="common">Asiatic mangrove</name>
    <dbReference type="NCBI Taxonomy" id="61149"/>
    <lineage>
        <taxon>Eukaryota</taxon>
        <taxon>Viridiplantae</taxon>
        <taxon>Streptophyta</taxon>
        <taxon>Embryophyta</taxon>
        <taxon>Tracheophyta</taxon>
        <taxon>Spermatophyta</taxon>
        <taxon>Magnoliopsida</taxon>
        <taxon>eudicotyledons</taxon>
        <taxon>Gunneridae</taxon>
        <taxon>Pentapetalae</taxon>
        <taxon>rosids</taxon>
        <taxon>fabids</taxon>
        <taxon>Malpighiales</taxon>
        <taxon>Rhizophoraceae</taxon>
        <taxon>Rhizophora</taxon>
    </lineage>
</organism>
<proteinExistence type="predicted"/>
<evidence type="ECO:0000313" key="1">
    <source>
        <dbReference type="EMBL" id="MBX74356.1"/>
    </source>
</evidence>
<name>A0A2P2R540_RHIMU</name>
<protein>
    <submittedName>
        <fullName evidence="1">Uncharacterized protein</fullName>
    </submittedName>
</protein>
<accession>A0A2P2R540</accession>
<sequence length="40" mass="4545">MSPLERKILLLKSKLMRDDNICFVLTQCVCYASRNPACGL</sequence>
<reference evidence="1" key="1">
    <citation type="submission" date="2018-02" db="EMBL/GenBank/DDBJ databases">
        <title>Rhizophora mucronata_Transcriptome.</title>
        <authorList>
            <person name="Meera S.P."/>
            <person name="Sreeshan A."/>
            <person name="Augustine A."/>
        </authorList>
    </citation>
    <scope>NUCLEOTIDE SEQUENCE</scope>
    <source>
        <tissue evidence="1">Leaf</tissue>
    </source>
</reference>